<evidence type="ECO:0000256" key="1">
    <source>
        <dbReference type="SAM" id="Phobius"/>
    </source>
</evidence>
<keyword evidence="1" id="KW-0472">Membrane</keyword>
<keyword evidence="1" id="KW-0812">Transmembrane</keyword>
<organism evidence="2">
    <name type="scientific">Rhipicephalus pulchellus</name>
    <name type="common">Yellow backed tick</name>
    <name type="synonym">Dermacentor pulchellus</name>
    <dbReference type="NCBI Taxonomy" id="72859"/>
    <lineage>
        <taxon>Eukaryota</taxon>
        <taxon>Metazoa</taxon>
        <taxon>Ecdysozoa</taxon>
        <taxon>Arthropoda</taxon>
        <taxon>Chelicerata</taxon>
        <taxon>Arachnida</taxon>
        <taxon>Acari</taxon>
        <taxon>Parasitiformes</taxon>
        <taxon>Ixodida</taxon>
        <taxon>Ixodoidea</taxon>
        <taxon>Ixodidae</taxon>
        <taxon>Rhipicephalinae</taxon>
        <taxon>Rhipicephalus</taxon>
        <taxon>Rhipicephalus</taxon>
    </lineage>
</organism>
<name>L7LZ46_RHIPC</name>
<reference evidence="2" key="2">
    <citation type="journal article" date="2015" name="J. Proteomics">
        <title>Sexual differences in the sialomes of the zebra tick, Rhipicephalus pulchellus.</title>
        <authorList>
            <person name="Tan A.W."/>
            <person name="Francischetti I.M."/>
            <person name="Slovak M."/>
            <person name="Kini R.M."/>
            <person name="Ribeiro J.M."/>
        </authorList>
    </citation>
    <scope>NUCLEOTIDE SEQUENCE</scope>
    <source>
        <tissue evidence="2">Salivary gland</tissue>
    </source>
</reference>
<feature type="transmembrane region" description="Helical" evidence="1">
    <location>
        <begin position="7"/>
        <end position="31"/>
    </location>
</feature>
<proteinExistence type="evidence at transcript level"/>
<reference evidence="2" key="1">
    <citation type="submission" date="2012-11" db="EMBL/GenBank/DDBJ databases">
        <authorList>
            <person name="Lucero-Rivera Y.E."/>
            <person name="Tovar-Ramirez D."/>
        </authorList>
    </citation>
    <scope>NUCLEOTIDE SEQUENCE</scope>
    <source>
        <tissue evidence="2">Salivary gland</tissue>
    </source>
</reference>
<feature type="transmembrane region" description="Helical" evidence="1">
    <location>
        <begin position="43"/>
        <end position="71"/>
    </location>
</feature>
<dbReference type="AlphaFoldDB" id="L7LZ46"/>
<sequence length="75" mass="8984">MLYVTMLALFFNLCCFRACVFLSLSLCVFVSQSFFLFLSFFPFFLFFSFFLHLSFFLFLSLCSRSLAFYLLTRRP</sequence>
<protein>
    <submittedName>
        <fullName evidence="2">Uncharacterized protein</fullName>
    </submittedName>
</protein>
<accession>L7LZ46</accession>
<evidence type="ECO:0000313" key="2">
    <source>
        <dbReference type="EMBL" id="JAA56153.1"/>
    </source>
</evidence>
<dbReference type="EMBL" id="GACK01008881">
    <property type="protein sequence ID" value="JAA56153.1"/>
    <property type="molecule type" value="mRNA"/>
</dbReference>
<keyword evidence="1" id="KW-1133">Transmembrane helix</keyword>